<proteinExistence type="predicted"/>
<name>A0A238LL01_9RHOB</name>
<evidence type="ECO:0000259" key="1">
    <source>
        <dbReference type="Pfam" id="PF12697"/>
    </source>
</evidence>
<dbReference type="Gene3D" id="3.40.50.1820">
    <property type="entry name" value="alpha/beta hydrolase"/>
    <property type="match status" value="1"/>
</dbReference>
<feature type="domain" description="AB hydrolase-1" evidence="1">
    <location>
        <begin position="36"/>
        <end position="209"/>
    </location>
</feature>
<organism evidence="2 3">
    <name type="scientific">Flavimaricola marinus</name>
    <dbReference type="NCBI Taxonomy" id="1819565"/>
    <lineage>
        <taxon>Bacteria</taxon>
        <taxon>Pseudomonadati</taxon>
        <taxon>Pseudomonadota</taxon>
        <taxon>Alphaproteobacteria</taxon>
        <taxon>Rhodobacterales</taxon>
        <taxon>Paracoccaceae</taxon>
        <taxon>Flavimaricola</taxon>
    </lineage>
</organism>
<sequence length="223" mass="23417">MLGGTLCTEIVFEGLLDALKVPTSYRRHVLLDQPKIEDYEPIFRDLPPDTVVCGFSLGAIVAAHYADRMSAHRLILIGVNPFADDPANAENRHGLAKDVNALGGAAALSARAPEVFGSTPDQTRAMIYQMADTAADMIDAQTRLALTRPGAVPALARADMPVLAIAGAQDKNAPPNYGKAAAQAAPDGQFVALEGLGHFALLEDPIACATAVTNSTKVENDAN</sequence>
<dbReference type="InterPro" id="IPR000073">
    <property type="entry name" value="AB_hydrolase_1"/>
</dbReference>
<dbReference type="AlphaFoldDB" id="A0A238LL01"/>
<keyword evidence="2" id="KW-0378">Hydrolase</keyword>
<accession>A0A238LL01</accession>
<dbReference type="EMBL" id="FXZK01000028">
    <property type="protein sequence ID" value="SMY10351.1"/>
    <property type="molecule type" value="Genomic_DNA"/>
</dbReference>
<keyword evidence="3" id="KW-1185">Reference proteome</keyword>
<protein>
    <submittedName>
        <fullName evidence="2">Alpha/beta hydrolase family protein</fullName>
    </submittedName>
</protein>
<dbReference type="InterPro" id="IPR029058">
    <property type="entry name" value="AB_hydrolase_fold"/>
</dbReference>
<reference evidence="3" key="1">
    <citation type="submission" date="2017-05" db="EMBL/GenBank/DDBJ databases">
        <authorList>
            <person name="Rodrigo-Torres L."/>
            <person name="Arahal R. D."/>
            <person name="Lucena T."/>
        </authorList>
    </citation>
    <scope>NUCLEOTIDE SEQUENCE [LARGE SCALE GENOMIC DNA]</scope>
    <source>
        <strain evidence="3">CECT 8899</strain>
    </source>
</reference>
<dbReference type="Proteomes" id="UP000201613">
    <property type="component" value="Unassembled WGS sequence"/>
</dbReference>
<evidence type="ECO:0000313" key="3">
    <source>
        <dbReference type="Proteomes" id="UP000201613"/>
    </source>
</evidence>
<evidence type="ECO:0000313" key="2">
    <source>
        <dbReference type="EMBL" id="SMY10351.1"/>
    </source>
</evidence>
<dbReference type="GO" id="GO:0016787">
    <property type="term" value="F:hydrolase activity"/>
    <property type="evidence" value="ECO:0007669"/>
    <property type="project" value="UniProtKB-KW"/>
</dbReference>
<gene>
    <name evidence="2" type="ORF">LOM8899_04526</name>
</gene>
<dbReference type="Pfam" id="PF12697">
    <property type="entry name" value="Abhydrolase_6"/>
    <property type="match status" value="1"/>
</dbReference>
<dbReference type="SUPFAM" id="SSF53474">
    <property type="entry name" value="alpha/beta-Hydrolases"/>
    <property type="match status" value="1"/>
</dbReference>